<reference evidence="2" key="1">
    <citation type="submission" date="2018-11" db="EMBL/GenBank/DDBJ databases">
        <authorList>
            <consortium name="Pathogen Informatics"/>
        </authorList>
    </citation>
    <scope>NUCLEOTIDE SEQUENCE</scope>
</reference>
<keyword evidence="3" id="KW-1185">Reference proteome</keyword>
<feature type="region of interest" description="Disordered" evidence="1">
    <location>
        <begin position="1"/>
        <end position="27"/>
    </location>
</feature>
<protein>
    <submittedName>
        <fullName evidence="2">Uncharacterized protein</fullName>
    </submittedName>
</protein>
<organism evidence="2 3">
    <name type="scientific">Protopolystoma xenopodis</name>
    <dbReference type="NCBI Taxonomy" id="117903"/>
    <lineage>
        <taxon>Eukaryota</taxon>
        <taxon>Metazoa</taxon>
        <taxon>Spiralia</taxon>
        <taxon>Lophotrochozoa</taxon>
        <taxon>Platyhelminthes</taxon>
        <taxon>Monogenea</taxon>
        <taxon>Polyopisthocotylea</taxon>
        <taxon>Polystomatidea</taxon>
        <taxon>Polystomatidae</taxon>
        <taxon>Protopolystoma</taxon>
    </lineage>
</organism>
<name>A0A448WPH5_9PLAT</name>
<feature type="compositionally biased region" description="Basic residues" evidence="1">
    <location>
        <begin position="16"/>
        <end position="27"/>
    </location>
</feature>
<comment type="caution">
    <text evidence="2">The sequence shown here is derived from an EMBL/GenBank/DDBJ whole genome shotgun (WGS) entry which is preliminary data.</text>
</comment>
<gene>
    <name evidence="2" type="ORF">PXEA_LOCUS10158</name>
</gene>
<evidence type="ECO:0000313" key="2">
    <source>
        <dbReference type="EMBL" id="VEL16718.1"/>
    </source>
</evidence>
<accession>A0A448WPH5</accession>
<evidence type="ECO:0000256" key="1">
    <source>
        <dbReference type="SAM" id="MobiDB-lite"/>
    </source>
</evidence>
<dbReference type="Proteomes" id="UP000784294">
    <property type="component" value="Unassembled WGS sequence"/>
</dbReference>
<proteinExistence type="predicted"/>
<dbReference type="EMBL" id="CAAALY010029616">
    <property type="protein sequence ID" value="VEL16718.1"/>
    <property type="molecule type" value="Genomic_DNA"/>
</dbReference>
<evidence type="ECO:0000313" key="3">
    <source>
        <dbReference type="Proteomes" id="UP000784294"/>
    </source>
</evidence>
<sequence>MGSSKLAPPGAVKPSRGNRIKKGARHTRSVGYSVSSQARVLQKPLCLRYEFPTSADSMLSLENHIKLLSNLLSCCEQTDAQVACCPSSVTGGSQHQFLAAWCCSRPVIGVSCIPGQQGALVAAATTSVAQVYSIASLWANDETAQRSVRDRIKPANRLAVSAAATTTGSRNNGSTTIAAADEAPGSTLMGAVNRQACFKFEHHDEPAKHLLAYRLYKAERRLSKYGQQHAARNSHSQMMHHLPPPPPPPLQTINCTTLTNNTTSTSSAIKTISTMASTKRIANQGPESLEINLASPKCLATVEITFPSDIMAGKKCYDNKRQPQQQQHLLVSRMHWLNSVSKNAHDR</sequence>
<dbReference type="AlphaFoldDB" id="A0A448WPH5"/>